<proteinExistence type="predicted"/>
<dbReference type="Proteomes" id="UP000326582">
    <property type="component" value="Chromosome 4"/>
</dbReference>
<organism evidence="1 2">
    <name type="scientific">Clavispora lusitaniae</name>
    <name type="common">Candida lusitaniae</name>
    <dbReference type="NCBI Taxonomy" id="36911"/>
    <lineage>
        <taxon>Eukaryota</taxon>
        <taxon>Fungi</taxon>
        <taxon>Dikarya</taxon>
        <taxon>Ascomycota</taxon>
        <taxon>Saccharomycotina</taxon>
        <taxon>Pichiomycetes</taxon>
        <taxon>Metschnikowiaceae</taxon>
        <taxon>Clavispora</taxon>
    </lineage>
</organism>
<accession>A0ACD0WM66</accession>
<name>A0ACD0WM66_CLALS</name>
<evidence type="ECO:0000313" key="2">
    <source>
        <dbReference type="Proteomes" id="UP000326582"/>
    </source>
</evidence>
<gene>
    <name evidence="1" type="ORF">EJF14_40475</name>
</gene>
<evidence type="ECO:0000313" key="1">
    <source>
        <dbReference type="EMBL" id="QFZ28434.1"/>
    </source>
</evidence>
<keyword evidence="2" id="KW-1185">Reference proteome</keyword>
<dbReference type="EMBL" id="CP038487">
    <property type="protein sequence ID" value="QFZ28434.1"/>
    <property type="molecule type" value="Genomic_DNA"/>
</dbReference>
<reference evidence="2" key="1">
    <citation type="journal article" date="2019" name="MBio">
        <title>Comparative genomics for the elucidation of multidrug resistance (MDR) in Candida lusitaniae.</title>
        <authorList>
            <person name="Kannan A."/>
            <person name="Asner S.A."/>
            <person name="Trachsel E."/>
            <person name="Kelly S."/>
            <person name="Parker J."/>
            <person name="Sanglard D."/>
        </authorList>
    </citation>
    <scope>NUCLEOTIDE SEQUENCE [LARGE SCALE GENOMIC DNA]</scope>
    <source>
        <strain evidence="2">P1</strain>
    </source>
</reference>
<sequence>MLYGKHCGCKAYSPTRGIILTCESLFHFFYSMFGRTFLRSTRSGIRRYSTAPINSRARLVLTVALTSLSVGAVSYLFGRKQIQDNPPEDLFPHSSTTKLSQISTPRYCTDSELEQAIAEVKAAIGESKVTNTAIEIEAHTDNYFTPHAPLAHEKPRWVIYGTSTEEISQIMKILHRYNVPVVPFSGGTSLEGHIFSTRQGVSLDTSRMNRILQINHDDLDVVVEAGVNWVKLNEEMQDKELLFGCDCGPNGLIGGMVNTNASGINASRYGAMVQNVISLTVVLADGTIIKTKQRPRKSSSGYNLTGLFIGSEGTLGIVTEATVKLHVKPAYETVVVGQFPRILDTTNTVAELFRRGIRPEAIELLDKDMMHCINYSGYWTKEWLEVPTLFFKLGGLSKSVVDETLAVVKEVSMQNNCKDFITAKDKKEEEELFSARKNAFYAILNYGKNEIHEDVRLWVTDVAVPLSNLSSVLEKIRQMIVESGLQSVILGHVGDGNFHADIFYAPSQKAECQALIDKITLLGLANEGTASGEHGIGNGKRKYLPIELGQDAVDTMRKVKMALDPKRLLNPDKVFKIDPNDNGEF</sequence>
<protein>
    <submittedName>
        <fullName evidence="1">D-lactate dehydrogenase</fullName>
    </submittedName>
</protein>